<dbReference type="AlphaFoldDB" id="A0AAE2CMG7"/>
<gene>
    <name evidence="1" type="ORF">Salat_1526900</name>
</gene>
<dbReference type="PANTHER" id="PTHR31900:SF31">
    <property type="entry name" value="F-BOX_LRR-REPEAT PROTEIN 13-LIKE"/>
    <property type="match status" value="1"/>
</dbReference>
<dbReference type="EMBL" id="JACGWO010000005">
    <property type="protein sequence ID" value="KAK4427580.1"/>
    <property type="molecule type" value="Genomic_DNA"/>
</dbReference>
<organism evidence="1 2">
    <name type="scientific">Sesamum alatum</name>
    <dbReference type="NCBI Taxonomy" id="300844"/>
    <lineage>
        <taxon>Eukaryota</taxon>
        <taxon>Viridiplantae</taxon>
        <taxon>Streptophyta</taxon>
        <taxon>Embryophyta</taxon>
        <taxon>Tracheophyta</taxon>
        <taxon>Spermatophyta</taxon>
        <taxon>Magnoliopsida</taxon>
        <taxon>eudicotyledons</taxon>
        <taxon>Gunneridae</taxon>
        <taxon>Pentapetalae</taxon>
        <taxon>asterids</taxon>
        <taxon>lamiids</taxon>
        <taxon>Lamiales</taxon>
        <taxon>Pedaliaceae</taxon>
        <taxon>Sesamum</taxon>
    </lineage>
</organism>
<protein>
    <recommendedName>
        <fullName evidence="3">FBD domain-containing protein</fullName>
    </recommendedName>
</protein>
<evidence type="ECO:0008006" key="3">
    <source>
        <dbReference type="Google" id="ProtNLM"/>
    </source>
</evidence>
<evidence type="ECO:0000313" key="2">
    <source>
        <dbReference type="Proteomes" id="UP001293254"/>
    </source>
</evidence>
<accession>A0AAE2CMG7</accession>
<proteinExistence type="predicted"/>
<comment type="caution">
    <text evidence="1">The sequence shown here is derived from an EMBL/GenBank/DDBJ whole genome shotgun (WGS) entry which is preliminary data.</text>
</comment>
<reference evidence="1" key="2">
    <citation type="journal article" date="2024" name="Plant">
        <title>Genomic evolution and insights into agronomic trait innovations of Sesamum species.</title>
        <authorList>
            <person name="Miao H."/>
            <person name="Wang L."/>
            <person name="Qu L."/>
            <person name="Liu H."/>
            <person name="Sun Y."/>
            <person name="Le M."/>
            <person name="Wang Q."/>
            <person name="Wei S."/>
            <person name="Zheng Y."/>
            <person name="Lin W."/>
            <person name="Duan Y."/>
            <person name="Cao H."/>
            <person name="Xiong S."/>
            <person name="Wang X."/>
            <person name="Wei L."/>
            <person name="Li C."/>
            <person name="Ma Q."/>
            <person name="Ju M."/>
            <person name="Zhao R."/>
            <person name="Li G."/>
            <person name="Mu C."/>
            <person name="Tian Q."/>
            <person name="Mei H."/>
            <person name="Zhang T."/>
            <person name="Gao T."/>
            <person name="Zhang H."/>
        </authorList>
    </citation>
    <scope>NUCLEOTIDE SEQUENCE</scope>
    <source>
        <strain evidence="1">3651</strain>
    </source>
</reference>
<name>A0AAE2CMG7_9LAMI</name>
<dbReference type="Proteomes" id="UP001293254">
    <property type="component" value="Unassembled WGS sequence"/>
</dbReference>
<dbReference type="PANTHER" id="PTHR31900">
    <property type="entry name" value="F-BOX/RNI SUPERFAMILY PROTEIN-RELATED"/>
    <property type="match status" value="1"/>
</dbReference>
<keyword evidence="2" id="KW-1185">Reference proteome</keyword>
<dbReference type="InterPro" id="IPR050232">
    <property type="entry name" value="FBL13/AtMIF1-like"/>
</dbReference>
<evidence type="ECO:0000313" key="1">
    <source>
        <dbReference type="EMBL" id="KAK4427580.1"/>
    </source>
</evidence>
<sequence length="372" mass="43605">MKDAAKIDVLVKRWRNLWTHVDSIIFFRSAFPKGATERFLSDVDKALMQCSCPNIKKFVLHFHQDPRSRANEMFLNGMFFNWFSVLLRKMWNIWSYGYSAFAVSRLSANRLVFYEEFVLERSGINNEQIAQLISGCPQLETIVLDCVYSITNMNIMSNSVKTLRLVRVHCEDDEDPLHINALWLQELNITKDFGCFNCRFLDMSSLGKDDRSFTVLGHDNDDDRIMFNNWTWMTGLLQNSHILETLLIKVVVGRNRKISYYFNGNFKNYTIVDKLLYWQRGNFQHPRNVKFVYNKSFCSPNELEINDEWGSGDHELGDDKYFDFELITYVLRNACNLEKLIITSQQDYRCECGTNYASKHASLLLSYLSSIL</sequence>
<reference evidence="1" key="1">
    <citation type="submission" date="2020-06" db="EMBL/GenBank/DDBJ databases">
        <authorList>
            <person name="Li T."/>
            <person name="Hu X."/>
            <person name="Zhang T."/>
            <person name="Song X."/>
            <person name="Zhang H."/>
            <person name="Dai N."/>
            <person name="Sheng W."/>
            <person name="Hou X."/>
            <person name="Wei L."/>
        </authorList>
    </citation>
    <scope>NUCLEOTIDE SEQUENCE</scope>
    <source>
        <strain evidence="1">3651</strain>
        <tissue evidence="1">Leaf</tissue>
    </source>
</reference>